<keyword evidence="3" id="KW-1185">Reference proteome</keyword>
<accession>A0A833VEC8</accession>
<organism evidence="2 3">
    <name type="scientific">Carex littledalei</name>
    <dbReference type="NCBI Taxonomy" id="544730"/>
    <lineage>
        <taxon>Eukaryota</taxon>
        <taxon>Viridiplantae</taxon>
        <taxon>Streptophyta</taxon>
        <taxon>Embryophyta</taxon>
        <taxon>Tracheophyta</taxon>
        <taxon>Spermatophyta</taxon>
        <taxon>Magnoliopsida</taxon>
        <taxon>Liliopsida</taxon>
        <taxon>Poales</taxon>
        <taxon>Cyperaceae</taxon>
        <taxon>Cyperoideae</taxon>
        <taxon>Cariceae</taxon>
        <taxon>Carex</taxon>
        <taxon>Carex subgen. Euthyceras</taxon>
    </lineage>
</organism>
<evidence type="ECO:0000313" key="2">
    <source>
        <dbReference type="EMBL" id="KAF3322605.1"/>
    </source>
</evidence>
<dbReference type="AlphaFoldDB" id="A0A833VEC8"/>
<comment type="caution">
    <text evidence="2">The sequence shown here is derived from an EMBL/GenBank/DDBJ whole genome shotgun (WGS) entry which is preliminary data.</text>
</comment>
<dbReference type="Proteomes" id="UP000623129">
    <property type="component" value="Unassembled WGS sequence"/>
</dbReference>
<protein>
    <submittedName>
        <fullName evidence="2">Uncharacterized protein</fullName>
    </submittedName>
</protein>
<dbReference type="EMBL" id="SWLB01000024">
    <property type="protein sequence ID" value="KAF3322605.1"/>
    <property type="molecule type" value="Genomic_DNA"/>
</dbReference>
<evidence type="ECO:0000256" key="1">
    <source>
        <dbReference type="SAM" id="MobiDB-lite"/>
    </source>
</evidence>
<sequence length="123" mass="14324">MGRAVEISLSFQQDLVIFSQIRISTRIKEIRRDQNSDLEDRINLKRRRERERDQAPSKKERREEVAADGGAHTTVEEARWCSTAAVMARVTRRGSGSAWRRSLACSLVQPKKEKREAEIMRER</sequence>
<proteinExistence type="predicted"/>
<feature type="compositionally biased region" description="Basic and acidic residues" evidence="1">
    <location>
        <begin position="50"/>
        <end position="65"/>
    </location>
</feature>
<evidence type="ECO:0000313" key="3">
    <source>
        <dbReference type="Proteomes" id="UP000623129"/>
    </source>
</evidence>
<gene>
    <name evidence="2" type="ORF">FCM35_KLT12594</name>
</gene>
<reference evidence="2" key="1">
    <citation type="submission" date="2020-01" db="EMBL/GenBank/DDBJ databases">
        <title>Genome sequence of Kobresia littledalei, the first chromosome-level genome in the family Cyperaceae.</title>
        <authorList>
            <person name="Qu G."/>
        </authorList>
    </citation>
    <scope>NUCLEOTIDE SEQUENCE</scope>
    <source>
        <strain evidence="2">C.B.Clarke</strain>
        <tissue evidence="2">Leaf</tissue>
    </source>
</reference>
<feature type="region of interest" description="Disordered" evidence="1">
    <location>
        <begin position="38"/>
        <end position="73"/>
    </location>
</feature>
<name>A0A833VEC8_9POAL</name>